<dbReference type="OrthoDB" id="2497589at2759"/>
<evidence type="ECO:0000313" key="2">
    <source>
        <dbReference type="EMBL" id="KZO95245.1"/>
    </source>
</evidence>
<proteinExistence type="predicted"/>
<evidence type="ECO:0000313" key="3">
    <source>
        <dbReference type="Proteomes" id="UP000076738"/>
    </source>
</evidence>
<feature type="region of interest" description="Disordered" evidence="1">
    <location>
        <begin position="148"/>
        <end position="179"/>
    </location>
</feature>
<dbReference type="STRING" id="1330018.A0A167L1V4"/>
<sequence>MPPRSGKRSVPPSSDRSTRSAKVAKTDATDVAKQSNGKGAKGKQAMPSSAFKSSALPLHVHITHTPPTIDLPASAEASAAQIGQIASITMLPSDFGTGSYGWKGQKRTTVQLMGGEGEEKEEVQVMFTINAVVVGSKDAQADIVDVPPADVDEAEADLEREDAADEKAEGLAKEAAAAA</sequence>
<dbReference type="AlphaFoldDB" id="A0A167L1V4"/>
<protein>
    <submittedName>
        <fullName evidence="2">Uncharacterized protein</fullName>
    </submittedName>
</protein>
<accession>A0A167L1V4</accession>
<keyword evidence="3" id="KW-1185">Reference proteome</keyword>
<dbReference type="Proteomes" id="UP000076738">
    <property type="component" value="Unassembled WGS sequence"/>
</dbReference>
<name>A0A167L1V4_CALVF</name>
<dbReference type="EMBL" id="KV417290">
    <property type="protein sequence ID" value="KZO95245.1"/>
    <property type="molecule type" value="Genomic_DNA"/>
</dbReference>
<organism evidence="2 3">
    <name type="scientific">Calocera viscosa (strain TUFC12733)</name>
    <dbReference type="NCBI Taxonomy" id="1330018"/>
    <lineage>
        <taxon>Eukaryota</taxon>
        <taxon>Fungi</taxon>
        <taxon>Dikarya</taxon>
        <taxon>Basidiomycota</taxon>
        <taxon>Agaricomycotina</taxon>
        <taxon>Dacrymycetes</taxon>
        <taxon>Dacrymycetales</taxon>
        <taxon>Dacrymycetaceae</taxon>
        <taxon>Calocera</taxon>
    </lineage>
</organism>
<gene>
    <name evidence="2" type="ORF">CALVIDRAFT_538391</name>
</gene>
<reference evidence="2 3" key="1">
    <citation type="journal article" date="2016" name="Mol. Biol. Evol.">
        <title>Comparative Genomics of Early-Diverging Mushroom-Forming Fungi Provides Insights into the Origins of Lignocellulose Decay Capabilities.</title>
        <authorList>
            <person name="Nagy L.G."/>
            <person name="Riley R."/>
            <person name="Tritt A."/>
            <person name="Adam C."/>
            <person name="Daum C."/>
            <person name="Floudas D."/>
            <person name="Sun H."/>
            <person name="Yadav J.S."/>
            <person name="Pangilinan J."/>
            <person name="Larsson K.H."/>
            <person name="Matsuura K."/>
            <person name="Barry K."/>
            <person name="Labutti K."/>
            <person name="Kuo R."/>
            <person name="Ohm R.A."/>
            <person name="Bhattacharya S.S."/>
            <person name="Shirouzu T."/>
            <person name="Yoshinaga Y."/>
            <person name="Martin F.M."/>
            <person name="Grigoriev I.V."/>
            <person name="Hibbett D.S."/>
        </authorList>
    </citation>
    <scope>NUCLEOTIDE SEQUENCE [LARGE SCALE GENOMIC DNA]</scope>
    <source>
        <strain evidence="2 3">TUFC12733</strain>
    </source>
</reference>
<evidence type="ECO:0000256" key="1">
    <source>
        <dbReference type="SAM" id="MobiDB-lite"/>
    </source>
</evidence>
<feature type="region of interest" description="Disordered" evidence="1">
    <location>
        <begin position="1"/>
        <end position="48"/>
    </location>
</feature>
<feature type="compositionally biased region" description="Acidic residues" evidence="1">
    <location>
        <begin position="150"/>
        <end position="164"/>
    </location>
</feature>